<reference evidence="2" key="2">
    <citation type="submission" date="2015-06" db="UniProtKB">
        <authorList>
            <consortium name="EnsemblPlants"/>
        </authorList>
    </citation>
    <scope>IDENTIFICATION</scope>
</reference>
<sequence>MAGGQTGVRSVSGGGGGRRGAMRRGGKPSLGSFESLTDGGGGFPSLLSLETSFRRRPRRREVRRRRRRLVWSTATAGAEHGGAWLRLRSAARHGWPVEKRGKRAQMQEAQQMVKVVVGPSYQA</sequence>
<feature type="region of interest" description="Disordered" evidence="1">
    <location>
        <begin position="1"/>
        <end position="65"/>
    </location>
</feature>
<reference evidence="3" key="1">
    <citation type="submission" date="2013-06" db="EMBL/GenBank/DDBJ databases">
        <authorList>
            <person name="Zhao Q."/>
        </authorList>
    </citation>
    <scope>NUCLEOTIDE SEQUENCE</scope>
    <source>
        <strain evidence="3">cv. W1943</strain>
    </source>
</reference>
<keyword evidence="3" id="KW-1185">Reference proteome</keyword>
<dbReference type="AlphaFoldDB" id="A0A0E0R6J1"/>
<name>A0A0E0R6J1_ORYRU</name>
<dbReference type="Gramene" id="ORUFI11G09060.1">
    <property type="protein sequence ID" value="ORUFI11G09060.1"/>
    <property type="gene ID" value="ORUFI11G09060"/>
</dbReference>
<feature type="compositionally biased region" description="Gly residues" evidence="1">
    <location>
        <begin position="1"/>
        <end position="19"/>
    </location>
</feature>
<protein>
    <submittedName>
        <fullName evidence="2">Uncharacterized protein</fullName>
    </submittedName>
</protein>
<accession>A0A0E0R6J1</accession>
<dbReference type="EnsemblPlants" id="ORUFI11G09060.1">
    <property type="protein sequence ID" value="ORUFI11G09060.1"/>
    <property type="gene ID" value="ORUFI11G09060"/>
</dbReference>
<proteinExistence type="predicted"/>
<feature type="compositionally biased region" description="Basic residues" evidence="1">
    <location>
        <begin position="54"/>
        <end position="65"/>
    </location>
</feature>
<dbReference type="HOGENOM" id="CLU_2018990_0_0_1"/>
<evidence type="ECO:0000313" key="2">
    <source>
        <dbReference type="EnsemblPlants" id="ORUFI11G09060.1"/>
    </source>
</evidence>
<dbReference type="Proteomes" id="UP000008022">
    <property type="component" value="Unassembled WGS sequence"/>
</dbReference>
<organism evidence="2 3">
    <name type="scientific">Oryza rufipogon</name>
    <name type="common">Brownbeard rice</name>
    <name type="synonym">Asian wild rice</name>
    <dbReference type="NCBI Taxonomy" id="4529"/>
    <lineage>
        <taxon>Eukaryota</taxon>
        <taxon>Viridiplantae</taxon>
        <taxon>Streptophyta</taxon>
        <taxon>Embryophyta</taxon>
        <taxon>Tracheophyta</taxon>
        <taxon>Spermatophyta</taxon>
        <taxon>Magnoliopsida</taxon>
        <taxon>Liliopsida</taxon>
        <taxon>Poales</taxon>
        <taxon>Poaceae</taxon>
        <taxon>BOP clade</taxon>
        <taxon>Oryzoideae</taxon>
        <taxon>Oryzeae</taxon>
        <taxon>Oryzinae</taxon>
        <taxon>Oryza</taxon>
    </lineage>
</organism>
<evidence type="ECO:0000256" key="1">
    <source>
        <dbReference type="SAM" id="MobiDB-lite"/>
    </source>
</evidence>
<evidence type="ECO:0000313" key="3">
    <source>
        <dbReference type="Proteomes" id="UP000008022"/>
    </source>
</evidence>